<comment type="caution">
    <text evidence="9">The sequence shown here is derived from an EMBL/GenBank/DDBJ whole genome shotgun (WGS) entry which is preliminary data.</text>
</comment>
<dbReference type="PANTHER" id="PTHR22930:SF269">
    <property type="entry name" value="NUCLEASE HARBI1-LIKE PROTEIN"/>
    <property type="match status" value="1"/>
</dbReference>
<accession>A0A3L8DG16</accession>
<comment type="subcellular location">
    <subcellularLocation>
        <location evidence="2">Nucleus</location>
    </subcellularLocation>
</comment>
<keyword evidence="6" id="KW-0378">Hydrolase</keyword>
<dbReference type="GO" id="GO:0004518">
    <property type="term" value="F:nuclease activity"/>
    <property type="evidence" value="ECO:0007669"/>
    <property type="project" value="UniProtKB-KW"/>
</dbReference>
<evidence type="ECO:0000256" key="2">
    <source>
        <dbReference type="ARBA" id="ARBA00004123"/>
    </source>
</evidence>
<dbReference type="GO" id="GO:0005634">
    <property type="term" value="C:nucleus"/>
    <property type="evidence" value="ECO:0007669"/>
    <property type="project" value="UniProtKB-SubCell"/>
</dbReference>
<dbReference type="AlphaFoldDB" id="A0A3L8DG16"/>
<keyword evidence="4" id="KW-0540">Nuclease</keyword>
<dbReference type="PANTHER" id="PTHR22930">
    <property type="match status" value="1"/>
</dbReference>
<evidence type="ECO:0000313" key="10">
    <source>
        <dbReference type="EMBL" id="RLU19405.1"/>
    </source>
</evidence>
<evidence type="ECO:0000256" key="3">
    <source>
        <dbReference type="ARBA" id="ARBA00006958"/>
    </source>
</evidence>
<protein>
    <recommendedName>
        <fullName evidence="8">DDE Tnp4 domain-containing protein</fullName>
    </recommendedName>
</protein>
<dbReference type="OrthoDB" id="6627079at2759"/>
<evidence type="ECO:0000256" key="7">
    <source>
        <dbReference type="ARBA" id="ARBA00023242"/>
    </source>
</evidence>
<comment type="cofactor">
    <cofactor evidence="1">
        <name>a divalent metal cation</name>
        <dbReference type="ChEBI" id="CHEBI:60240"/>
    </cofactor>
</comment>
<evidence type="ECO:0000256" key="1">
    <source>
        <dbReference type="ARBA" id="ARBA00001968"/>
    </source>
</evidence>
<dbReference type="InterPro" id="IPR027806">
    <property type="entry name" value="HARBI1_dom"/>
</dbReference>
<organism evidence="9">
    <name type="scientific">Ooceraea biroi</name>
    <name type="common">Clonal raider ant</name>
    <name type="synonym">Cerapachys biroi</name>
    <dbReference type="NCBI Taxonomy" id="2015173"/>
    <lineage>
        <taxon>Eukaryota</taxon>
        <taxon>Metazoa</taxon>
        <taxon>Ecdysozoa</taxon>
        <taxon>Arthropoda</taxon>
        <taxon>Hexapoda</taxon>
        <taxon>Insecta</taxon>
        <taxon>Pterygota</taxon>
        <taxon>Neoptera</taxon>
        <taxon>Endopterygota</taxon>
        <taxon>Hymenoptera</taxon>
        <taxon>Apocrita</taxon>
        <taxon>Aculeata</taxon>
        <taxon>Formicoidea</taxon>
        <taxon>Formicidae</taxon>
        <taxon>Dorylinae</taxon>
        <taxon>Ooceraea</taxon>
    </lineage>
</organism>
<dbReference type="GO" id="GO:0016787">
    <property type="term" value="F:hydrolase activity"/>
    <property type="evidence" value="ECO:0007669"/>
    <property type="project" value="UniProtKB-KW"/>
</dbReference>
<dbReference type="EMBL" id="QOIP01000008">
    <property type="protein sequence ID" value="RLU19405.1"/>
    <property type="molecule type" value="Genomic_DNA"/>
</dbReference>
<reference evidence="9" key="1">
    <citation type="journal article" date="2018" name="Genome Res.">
        <title>The genomic architecture and molecular evolution of ant odorant receptors.</title>
        <authorList>
            <person name="McKenzie S.K."/>
            <person name="Kronauer D.J.C."/>
        </authorList>
    </citation>
    <scope>NUCLEOTIDE SEQUENCE [LARGE SCALE GENOMIC DNA]</scope>
    <source>
        <strain evidence="9">Clonal line C1</strain>
    </source>
</reference>
<dbReference type="Pfam" id="PF13359">
    <property type="entry name" value="DDE_Tnp_4"/>
    <property type="match status" value="1"/>
</dbReference>
<dbReference type="InterPro" id="IPR045249">
    <property type="entry name" value="HARBI1-like"/>
</dbReference>
<dbReference type="EMBL" id="QOIP01000008">
    <property type="protein sequence ID" value="RLU19397.1"/>
    <property type="molecule type" value="Genomic_DNA"/>
</dbReference>
<sequence>MPTTAEQWLGIAQRFEENWNFPHCLGAIDGKHCVLQAPINSGSDYYNYKSTFSIVLMGVADADYCFIYADVGCQGRISDGGVFRNTSFYKNLQQNKMGILVEESLPGRTMKVPYIFVADDAFPLTNNIMKPFPGIQKQGSKERIFNYRLCRARRIIENTFGIMSSIFRALRKPMLIEPEKATVVVLCCIYLHNFLRKSQSSRNIYAPPGAFNTTIQGHIVEGTWRNNIELSSFLPLSRIARRPPQNCHTIREEFANYFKTDIGSIPWQDKYN</sequence>
<reference evidence="9" key="2">
    <citation type="submission" date="2018-07" db="EMBL/GenBank/DDBJ databases">
        <authorList>
            <person name="Mckenzie S.K."/>
            <person name="Kronauer D.J.C."/>
        </authorList>
    </citation>
    <scope>NUCLEOTIDE SEQUENCE</scope>
    <source>
        <strain evidence="9">Clonal line C1</strain>
    </source>
</reference>
<name>A0A3L8DG16_OOCBI</name>
<evidence type="ECO:0000256" key="4">
    <source>
        <dbReference type="ARBA" id="ARBA00022722"/>
    </source>
</evidence>
<feature type="domain" description="DDE Tnp4" evidence="8">
    <location>
        <begin position="28"/>
        <end position="193"/>
    </location>
</feature>
<evidence type="ECO:0000259" key="8">
    <source>
        <dbReference type="Pfam" id="PF13359"/>
    </source>
</evidence>
<comment type="similarity">
    <text evidence="3">Belongs to the HARBI1 family.</text>
</comment>
<evidence type="ECO:0000256" key="6">
    <source>
        <dbReference type="ARBA" id="ARBA00022801"/>
    </source>
</evidence>
<gene>
    <name evidence="9" type="ORF">DMN91_007954</name>
    <name evidence="10" type="ORF">DMN91_007962</name>
</gene>
<evidence type="ECO:0000313" key="9">
    <source>
        <dbReference type="EMBL" id="RLU19397.1"/>
    </source>
</evidence>
<proteinExistence type="inferred from homology"/>
<keyword evidence="5" id="KW-0479">Metal-binding</keyword>
<keyword evidence="7" id="KW-0539">Nucleus</keyword>
<evidence type="ECO:0000256" key="5">
    <source>
        <dbReference type="ARBA" id="ARBA00022723"/>
    </source>
</evidence>
<dbReference type="Proteomes" id="UP000279307">
    <property type="component" value="Chromosome 8"/>
</dbReference>
<dbReference type="GO" id="GO:0046872">
    <property type="term" value="F:metal ion binding"/>
    <property type="evidence" value="ECO:0007669"/>
    <property type="project" value="UniProtKB-KW"/>
</dbReference>